<dbReference type="HGNC" id="HGNC:13488">
    <property type="gene designation" value="VPS4A"/>
</dbReference>
<proteinExistence type="predicted"/>
<dbReference type="GeneTree" id="ENSGT00940000157319"/>
<keyword evidence="3" id="KW-1185">Reference proteome</keyword>
<reference evidence="2" key="4">
    <citation type="submission" date="2025-08" db="UniProtKB">
        <authorList>
            <consortium name="Ensembl"/>
        </authorList>
    </citation>
    <scope>IDENTIFICATION</scope>
</reference>
<dbReference type="AlphaFoldDB" id="A0AAQ5BI14"/>
<gene>
    <name evidence="2" type="primary">VPS4A</name>
</gene>
<reference evidence="2 3" key="3">
    <citation type="journal article" date="2004" name="Nature">
        <title>The sequence and analysis of duplication-rich human chromosome 16.</title>
        <authorList>
            <person name="Martin J."/>
            <person name="Han C."/>
            <person name="Gordon L.A."/>
            <person name="Terry A."/>
            <person name="Prabhakar S."/>
            <person name="She X."/>
            <person name="Xie G."/>
            <person name="Hellsten U."/>
            <person name="Chan Y.M."/>
            <person name="Altherr M."/>
            <person name="Couronne O."/>
            <person name="Aerts A."/>
            <person name="Bajorek E."/>
            <person name="Black S."/>
            <person name="Blumer H."/>
            <person name="Branscomb E."/>
            <person name="Brown N.C."/>
            <person name="Bruno W.J."/>
            <person name="Buckingham J.M."/>
            <person name="Callen D.F."/>
            <person name="Campbell C.S."/>
            <person name="Campbell M.L."/>
            <person name="Campbell E.W."/>
            <person name="Caoile C."/>
            <person name="Challacombe J.F."/>
            <person name="Chasteen L.A."/>
            <person name="Chertkov O."/>
            <person name="Chi H.C."/>
            <person name="Christensen M."/>
            <person name="Clark L.M."/>
            <person name="Cohn J.D."/>
            <person name="Denys M."/>
            <person name="Detter J.C."/>
            <person name="Dickson M."/>
            <person name="Dimitrijevic-Bussod M."/>
            <person name="Escobar J."/>
            <person name="Fawcett J.J."/>
            <person name="Flowers D."/>
            <person name="Fotopulos D."/>
            <person name="Glavina T."/>
            <person name="Gomez M."/>
            <person name="Gonzales E."/>
            <person name="Goodstein D."/>
            <person name="Goodwin L.A."/>
            <person name="Grady D.L."/>
            <person name="Grigoriev I."/>
            <person name="Groza M."/>
            <person name="Hammon N."/>
            <person name="Hawkins T."/>
            <person name="Haydu L."/>
            <person name="Hildebrand C.E."/>
            <person name="Huang W."/>
            <person name="Israni S."/>
            <person name="Jett J."/>
            <person name="Jewett P.B."/>
            <person name="Kadner K."/>
            <person name="Kimball H."/>
            <person name="Kobayashi A."/>
            <person name="Krawczyk M.C."/>
            <person name="Leyba T."/>
            <person name="Longmire J.L."/>
            <person name="Lopez F."/>
            <person name="Lou Y."/>
            <person name="Lowry S."/>
            <person name="Ludeman T."/>
            <person name="Manohar C.F."/>
            <person name="Mark G.A."/>
            <person name="McMurray K.L."/>
            <person name="Meincke L.J."/>
            <person name="Morgan J."/>
            <person name="Moyzis R.K."/>
            <person name="Mundt M.O."/>
            <person name="Munk A.C."/>
            <person name="Nandkeshwar R.D."/>
            <person name="Pitluck S."/>
            <person name="Pollard M."/>
            <person name="Predki P."/>
            <person name="Parson-Quintana B."/>
            <person name="Ramirez L."/>
            <person name="Rash S."/>
            <person name="Retterer J."/>
            <person name="Ricke D.O."/>
            <person name="Robinson D.L."/>
            <person name="Rodriguez A."/>
            <person name="Salamov A."/>
            <person name="Saunders E.H."/>
            <person name="Scott D."/>
            <person name="Shough T."/>
            <person name="Stallings R.L."/>
            <person name="Stalvey M."/>
            <person name="Sutherland R.D."/>
            <person name="Tapia R."/>
            <person name="Tesmer J.G."/>
            <person name="Thayer N."/>
            <person name="Thompson L.S."/>
            <person name="Tice H."/>
            <person name="Torney D.C."/>
            <person name="Tran-Gyamfi M."/>
            <person name="Tsai M."/>
            <person name="Ulanovsky L.E."/>
            <person name="Ustaszewska A."/>
            <person name="Vo N."/>
            <person name="White P.S."/>
            <person name="Williams A.L."/>
            <person name="Wills P.L."/>
            <person name="Wu J.R."/>
            <person name="Wu K."/>
            <person name="Yang J."/>
            <person name="Dejong P."/>
            <person name="Bruce D."/>
            <person name="Doggett N.A."/>
            <person name="Deaven L."/>
            <person name="Schmutz J."/>
            <person name="Grimwood J."/>
            <person name="Richardson P."/>
            <person name="Rokhsar D.S."/>
            <person name="Eichler E.E."/>
            <person name="Gilna P."/>
            <person name="Lucas S.M."/>
            <person name="Myers R.M."/>
            <person name="Rubin E.M."/>
            <person name="Pennacchio L.A."/>
        </authorList>
    </citation>
    <scope>NUCLEOTIDE SEQUENCE [LARGE SCALE GENOMIC DNA]</scope>
</reference>
<protein>
    <submittedName>
        <fullName evidence="2">Vacuolar protein sorting 4 homolog A</fullName>
    </submittedName>
</protein>
<reference evidence="2 3" key="2">
    <citation type="journal article" date="2004" name="Nature">
        <title>Finishing the euchromatic sequence of the human genome.</title>
        <authorList>
            <consortium name="International Human Genome Sequencing Consortium"/>
        </authorList>
    </citation>
    <scope>NUCLEOTIDE SEQUENCE [LARGE SCALE GENOMIC DNA]</scope>
</reference>
<organism evidence="2 3">
    <name type="scientific">Homo sapiens</name>
    <name type="common">Human</name>
    <dbReference type="NCBI Taxonomy" id="9606"/>
    <lineage>
        <taxon>Eukaryota</taxon>
        <taxon>Metazoa</taxon>
        <taxon>Chordata</taxon>
        <taxon>Craniata</taxon>
        <taxon>Vertebrata</taxon>
        <taxon>Euteleostomi</taxon>
        <taxon>Mammalia</taxon>
        <taxon>Eutheria</taxon>
        <taxon>Euarchontoglires</taxon>
        <taxon>Primates</taxon>
        <taxon>Haplorrhini</taxon>
        <taxon>Catarrhini</taxon>
        <taxon>Hominidae</taxon>
        <taxon>Homo</taxon>
    </lineage>
</organism>
<reference evidence="2" key="5">
    <citation type="submission" date="2025-09" db="UniProtKB">
        <authorList>
            <consortium name="Ensembl"/>
        </authorList>
    </citation>
    <scope>IDENTIFICATION</scope>
</reference>
<dbReference type="Ensembl" id="ENST00000714485.1">
    <property type="protein sequence ID" value="ENSP00000519742.1"/>
    <property type="gene ID" value="ENSG00000132612.17"/>
</dbReference>
<dbReference type="Proteomes" id="UP000005640">
    <property type="component" value="Chromosome 16"/>
</dbReference>
<evidence type="ECO:0000256" key="1">
    <source>
        <dbReference type="SAM" id="MobiDB-lite"/>
    </source>
</evidence>
<dbReference type="EMBL" id="AC026464">
    <property type="status" value="NOT_ANNOTATED_CDS"/>
    <property type="molecule type" value="Genomic_DNA"/>
</dbReference>
<accession>A0AAQ5BI14</accession>
<evidence type="ECO:0000313" key="2">
    <source>
        <dbReference type="Ensembl" id="ENSP00000519742.1"/>
    </source>
</evidence>
<dbReference type="Ensembl" id="ENST00000714485.1">
    <property type="protein sequence ID" value="ENSP00000519742.1"/>
    <property type="gene ID" value="ENSG00000132612.18"/>
</dbReference>
<sequence length="56" mass="5802">MTTSTLQPGEASCMEPGGGGERPFSVSCANLQSGQDFPSGWLFSGPEAGCNFWSPC</sequence>
<dbReference type="OpenTargets" id="ENSG00000132612"/>
<evidence type="ECO:0000313" key="3">
    <source>
        <dbReference type="Proteomes" id="UP000005640"/>
    </source>
</evidence>
<name>A0AAQ5BI14_HUMAN</name>
<reference evidence="2 3" key="1">
    <citation type="journal article" date="2001" name="Nature">
        <title>Initial sequencing and analysis of the human genome.</title>
        <authorList>
            <consortium name="International Human Genome Sequencing Consortium"/>
            <person name="Lander E.S."/>
            <person name="Linton L.M."/>
            <person name="Birren B."/>
            <person name="Nusbaum C."/>
            <person name="Zody M.C."/>
            <person name="Baldwin J."/>
            <person name="Devon K."/>
            <person name="Dewar K."/>
            <person name="Doyle M."/>
            <person name="FitzHugh W."/>
            <person name="Funke R."/>
            <person name="Gage D."/>
            <person name="Harris K."/>
            <person name="Heaford A."/>
            <person name="Howland J."/>
            <person name="Kann L."/>
            <person name="Lehoczky J."/>
            <person name="LeVine R."/>
            <person name="McEwan P."/>
            <person name="McKernan K."/>
            <person name="Meldrim J."/>
            <person name="Mesirov J.P."/>
            <person name="Miranda C."/>
            <person name="Morris W."/>
            <person name="Naylor J."/>
            <person name="Raymond C."/>
            <person name="Rosetti M."/>
            <person name="Santos R."/>
            <person name="Sheridan A."/>
            <person name="Sougnez C."/>
            <person name="Stange-Thomann N."/>
            <person name="Stojanovic N."/>
            <person name="Subramanian A."/>
            <person name="Wyman D."/>
            <person name="Rogers J."/>
            <person name="Sulston J."/>
            <person name="Ainscough R."/>
            <person name="Beck S."/>
            <person name="Bentley D."/>
            <person name="Burton J."/>
            <person name="Clee C."/>
            <person name="Carter N."/>
            <person name="Coulson A."/>
            <person name="Deadman R."/>
            <person name="Deloukas P."/>
            <person name="Dunham A."/>
            <person name="Dunham I."/>
            <person name="Durbin R."/>
            <person name="French L."/>
            <person name="Grafham D."/>
            <person name="Gregory S."/>
            <person name="Hubbard T."/>
            <person name="Humphray S."/>
            <person name="Hunt A."/>
            <person name="Jones M."/>
            <person name="Lloyd C."/>
            <person name="McMurray A."/>
            <person name="Matthews L."/>
            <person name="Mercer S."/>
            <person name="Milne S."/>
            <person name="Mullikin J.C."/>
            <person name="Mungall A."/>
            <person name="Plumb R."/>
            <person name="Ross M."/>
            <person name="Shownkeen R."/>
            <person name="Sims S."/>
            <person name="Waterston R.H."/>
            <person name="Wilson R.K."/>
            <person name="Hillier L.W."/>
            <person name="McPherson J.D."/>
            <person name="Marra M.A."/>
            <person name="Mardis E.R."/>
            <person name="Fulton L.A."/>
            <person name="Chinwalla A.T."/>
            <person name="Pepin K.H."/>
            <person name="Gish W.R."/>
            <person name="Chissoe S.L."/>
            <person name="Wendl M.C."/>
            <person name="Delehaunty K.D."/>
            <person name="Miner T.L."/>
            <person name="Delehaunty A."/>
            <person name="Kramer J.B."/>
            <person name="Cook L.L."/>
            <person name="Fulton R.S."/>
            <person name="Johnson D.L."/>
            <person name="Minx P.J."/>
            <person name="Clifton S.W."/>
            <person name="Hawkins T."/>
            <person name="Branscomb E."/>
            <person name="Predki P."/>
            <person name="Richardson P."/>
            <person name="Wenning S."/>
            <person name="Slezak T."/>
            <person name="Doggett N."/>
            <person name="Cheng J.F."/>
            <person name="Olsen A."/>
            <person name="Lucas S."/>
            <person name="Elkin C."/>
            <person name="Uberbacher E."/>
            <person name="Frazier M."/>
            <person name="Gibbs R.A."/>
            <person name="Muzny D.M."/>
            <person name="Scherer S.E."/>
            <person name="Bouck J.B."/>
            <person name="Sodergren E.J."/>
            <person name="Worley K.C."/>
            <person name="Rives C.M."/>
            <person name="Gorrell J.H."/>
            <person name="Metzker M.L."/>
            <person name="Naylor S.L."/>
            <person name="Kucherlapati R.S."/>
            <person name="Nelson D.L."/>
            <person name="Weinstock G.M."/>
            <person name="Sakaki Y."/>
            <person name="Fujiyama A."/>
            <person name="Hattori M."/>
            <person name="Yada T."/>
            <person name="Toyoda A."/>
            <person name="Itoh T."/>
            <person name="Kawagoe C."/>
            <person name="Watanabe H."/>
            <person name="Totoki Y."/>
            <person name="Taylor T."/>
            <person name="Weissenbach J."/>
            <person name="Heilig R."/>
            <person name="Saurin W."/>
            <person name="Artiguenave F."/>
            <person name="Brottier P."/>
            <person name="Bruls T."/>
            <person name="Pelletier E."/>
            <person name="Robert C."/>
            <person name="Wincker P."/>
            <person name="Smith D.R."/>
            <person name="Doucette-Stamm L."/>
            <person name="Rubenfield M."/>
            <person name="Weinstock K."/>
            <person name="Lee H.M."/>
            <person name="Dubois J."/>
            <person name="Rosenthal A."/>
            <person name="Platzer M."/>
            <person name="Nyakatura G."/>
            <person name="Taudien S."/>
            <person name="Rump A."/>
            <person name="Yang H."/>
            <person name="Yu J."/>
            <person name="Wang J."/>
            <person name="Huang G."/>
            <person name="Gu J."/>
            <person name="Hood L."/>
            <person name="Rowen L."/>
            <person name="Madan A."/>
            <person name="Qin S."/>
            <person name="Davis R.W."/>
            <person name="Federspiel N.A."/>
            <person name="Abola A.P."/>
            <person name="Proctor M.J."/>
            <person name="Myers R.M."/>
            <person name="Schmutz J."/>
            <person name="Dickson M."/>
            <person name="Grimwood J."/>
            <person name="Cox D.R."/>
            <person name="Olson M.V."/>
            <person name="Kaul R."/>
            <person name="Raymond C."/>
            <person name="Shimizu N."/>
            <person name="Kawasaki K."/>
            <person name="Minoshima S."/>
            <person name="Evans G.A."/>
            <person name="Athanasiou M."/>
            <person name="Schultz R."/>
            <person name="Roe B.A."/>
            <person name="Chen F."/>
            <person name="Pan H."/>
            <person name="Ramser J."/>
            <person name="Lehrach H."/>
            <person name="Reinhardt R."/>
            <person name="McCombie W.R."/>
            <person name="de la Bastide M."/>
            <person name="Dedhia N."/>
            <person name="Blocker H."/>
            <person name="Hornischer K."/>
            <person name="Nordsiek G."/>
            <person name="Agarwala R."/>
            <person name="Aravind L."/>
            <person name="Bailey J.A."/>
            <person name="Bateman A."/>
            <person name="Batzoglou S."/>
            <person name="Birney E."/>
            <person name="Bork P."/>
            <person name="Brown D.G."/>
            <person name="Burge C.B."/>
            <person name="Cerutti L."/>
            <person name="Chen H.C."/>
            <person name="Church D."/>
            <person name="Clamp M."/>
            <person name="Copley R.R."/>
            <person name="Doerks T."/>
            <person name="Eddy S.R."/>
            <person name="Eichler E.E."/>
            <person name="Furey T.S."/>
            <person name="Galagan J."/>
            <person name="Gilbert J.G."/>
            <person name="Harmon C."/>
            <person name="Hayashizaki Y."/>
            <person name="Haussler D."/>
            <person name="Hermjakob H."/>
            <person name="Hokamp K."/>
            <person name="Jang W."/>
            <person name="Johnson L.S."/>
            <person name="Jones T.A."/>
            <person name="Kasif S."/>
            <person name="Kaspryzk A."/>
            <person name="Kennedy S."/>
            <person name="Kent W.J."/>
            <person name="Kitts P."/>
            <person name="Koonin E.V."/>
            <person name="Korf I."/>
            <person name="Kulp D."/>
            <person name="Lancet D."/>
            <person name="Lowe T.M."/>
            <person name="McLysaght A."/>
            <person name="Mikkelsen T."/>
            <person name="Moran J.V."/>
            <person name="Mulder N."/>
            <person name="Pollara V.J."/>
            <person name="Ponting C.P."/>
            <person name="Schuler G."/>
            <person name="Schultz J."/>
            <person name="Slater G."/>
            <person name="Smit A.F."/>
            <person name="Stupka E."/>
            <person name="Szustakowski J."/>
            <person name="Thierry-Mieg D."/>
            <person name="Thierry-Mieg J."/>
            <person name="Wagner L."/>
            <person name="Wallis J."/>
            <person name="Wheeler R."/>
            <person name="Williams A."/>
            <person name="Wolf Y.I."/>
            <person name="Wolfe K.H."/>
            <person name="Yang S.P."/>
            <person name="Yeh R.F."/>
            <person name="Collins F."/>
            <person name="Guyer M.S."/>
            <person name="Peterson J."/>
            <person name="Felsenfeld A."/>
            <person name="Wetterstrand K.A."/>
            <person name="Patrinos A."/>
            <person name="Morgan M.J."/>
            <person name="de Jong P."/>
            <person name="Catanese J.J."/>
            <person name="Osoegawa K."/>
            <person name="Shizuya H."/>
            <person name="Choi S."/>
            <person name="Chen Y.J."/>
        </authorList>
    </citation>
    <scope>NUCLEOTIDE SEQUENCE [LARGE SCALE GENOMIC DNA]</scope>
</reference>
<feature type="region of interest" description="Disordered" evidence="1">
    <location>
        <begin position="1"/>
        <end position="20"/>
    </location>
</feature>